<protein>
    <recommendedName>
        <fullName evidence="1">acylphosphatase</fullName>
        <ecNumber evidence="1">3.6.1.7</ecNumber>
    </recommendedName>
</protein>
<dbReference type="InterPro" id="IPR051060">
    <property type="entry name" value="Carbamoyltrans_HypF-like"/>
</dbReference>
<dbReference type="InterPro" id="IPR001792">
    <property type="entry name" value="Acylphosphatase-like_dom"/>
</dbReference>
<dbReference type="GO" id="GO:0016743">
    <property type="term" value="F:carboxyl- or carbamoyltransferase activity"/>
    <property type="evidence" value="ECO:0007669"/>
    <property type="project" value="TreeGrafter"/>
</dbReference>
<name>A0A7C5L341_AQUAO</name>
<feature type="domain" description="YrdC-like" evidence="3">
    <location>
        <begin position="200"/>
        <end position="276"/>
    </location>
</feature>
<sequence length="276" mass="31268">MKRLRIFLEGTVQGVGFRPFLYRIARDLGVGGYVKNTASGVLLEVEGDEETLDLFLLRLEREKPPLSRIRSRRIEELDPAGFGDFRIERSEEGGDIGISLLPDTATCGECLREFFDPGDRRFLYPFTNCTLCGPRFTIVRRLPYDRANTTMDVFRMCPDCDREYRDPSGRRFHAQPNACPLCGPRLILYSSEGKVVAEEREALRGSLELLLKGGIVALKGIGGFHLLCNALEEGSVRRLRELKGREGKPFAVMFRDLTQLRRFADPTQEEISLLTS</sequence>
<dbReference type="Pfam" id="PF00708">
    <property type="entry name" value="Acylphosphatase"/>
    <property type="match status" value="1"/>
</dbReference>
<dbReference type="PANTHER" id="PTHR42959:SF1">
    <property type="entry name" value="CARBAMOYLTRANSFERASE HYPF"/>
    <property type="match status" value="1"/>
</dbReference>
<feature type="active site" evidence="1">
    <location>
        <position position="36"/>
    </location>
</feature>
<dbReference type="Proteomes" id="UP000885792">
    <property type="component" value="Unassembled WGS sequence"/>
</dbReference>
<dbReference type="GO" id="GO:0051604">
    <property type="term" value="P:protein maturation"/>
    <property type="evidence" value="ECO:0007669"/>
    <property type="project" value="TreeGrafter"/>
</dbReference>
<dbReference type="GO" id="GO:0003998">
    <property type="term" value="F:acylphosphatase activity"/>
    <property type="evidence" value="ECO:0007669"/>
    <property type="project" value="UniProtKB-EC"/>
</dbReference>
<evidence type="ECO:0000313" key="4">
    <source>
        <dbReference type="EMBL" id="HHJ64484.1"/>
    </source>
</evidence>
<dbReference type="InterPro" id="IPR011125">
    <property type="entry name" value="Znf_HypF"/>
</dbReference>
<reference evidence="4" key="1">
    <citation type="journal article" date="2020" name="mSystems">
        <title>Genome- and Community-Level Interaction Insights into Carbon Utilization and Element Cycling Functions of Hydrothermarchaeota in Hydrothermal Sediment.</title>
        <authorList>
            <person name="Zhou Z."/>
            <person name="Liu Y."/>
            <person name="Xu W."/>
            <person name="Pan J."/>
            <person name="Luo Z.H."/>
            <person name="Li M."/>
        </authorList>
    </citation>
    <scope>NUCLEOTIDE SEQUENCE [LARGE SCALE GENOMIC DNA]</scope>
    <source>
        <strain evidence="4">HyVt-501</strain>
    </source>
</reference>
<comment type="caution">
    <text evidence="4">The sequence shown here is derived from an EMBL/GenBank/DDBJ whole genome shotgun (WGS) entry which is preliminary data.</text>
</comment>
<dbReference type="Pfam" id="PF07503">
    <property type="entry name" value="zf-HYPF"/>
    <property type="match status" value="2"/>
</dbReference>
<dbReference type="AlphaFoldDB" id="A0A7C5L341"/>
<dbReference type="InterPro" id="IPR017945">
    <property type="entry name" value="DHBP_synth_RibB-like_a/b_dom"/>
</dbReference>
<evidence type="ECO:0000259" key="3">
    <source>
        <dbReference type="PROSITE" id="PS51163"/>
    </source>
</evidence>
<dbReference type="SUPFAM" id="SSF54975">
    <property type="entry name" value="Acylphosphatase/BLUF domain-like"/>
    <property type="match status" value="1"/>
</dbReference>
<dbReference type="InterPro" id="IPR017968">
    <property type="entry name" value="Acylphosphatase_CS"/>
</dbReference>
<gene>
    <name evidence="4" type="ORF">ENJ61_06205</name>
</gene>
<feature type="non-terminal residue" evidence="4">
    <location>
        <position position="276"/>
    </location>
</feature>
<dbReference type="PROSITE" id="PS00150">
    <property type="entry name" value="ACYLPHOSPHATASE_1"/>
    <property type="match status" value="1"/>
</dbReference>
<dbReference type="PROSITE" id="PS51163">
    <property type="entry name" value="YRDC"/>
    <property type="match status" value="1"/>
</dbReference>
<dbReference type="EMBL" id="DRNB01000222">
    <property type="protein sequence ID" value="HHJ64484.1"/>
    <property type="molecule type" value="Genomic_DNA"/>
</dbReference>
<dbReference type="PANTHER" id="PTHR42959">
    <property type="entry name" value="CARBAMOYLTRANSFERASE"/>
    <property type="match status" value="1"/>
</dbReference>
<feature type="active site" evidence="1">
    <location>
        <position position="18"/>
    </location>
</feature>
<dbReference type="InterPro" id="IPR006070">
    <property type="entry name" value="Sua5-like_dom"/>
</dbReference>
<evidence type="ECO:0000259" key="2">
    <source>
        <dbReference type="PROSITE" id="PS51160"/>
    </source>
</evidence>
<organism evidence="4">
    <name type="scientific">Aquifex aeolicus</name>
    <dbReference type="NCBI Taxonomy" id="63363"/>
    <lineage>
        <taxon>Bacteria</taxon>
        <taxon>Pseudomonadati</taxon>
        <taxon>Aquificota</taxon>
        <taxon>Aquificia</taxon>
        <taxon>Aquificales</taxon>
        <taxon>Aquificaceae</taxon>
        <taxon>Aquifex</taxon>
    </lineage>
</organism>
<dbReference type="GO" id="GO:0008270">
    <property type="term" value="F:zinc ion binding"/>
    <property type="evidence" value="ECO:0007669"/>
    <property type="project" value="InterPro"/>
</dbReference>
<dbReference type="SUPFAM" id="SSF55821">
    <property type="entry name" value="YrdC/RibB"/>
    <property type="match status" value="1"/>
</dbReference>
<dbReference type="Gene3D" id="3.90.870.50">
    <property type="match status" value="1"/>
</dbReference>
<keyword evidence="1" id="KW-0378">Hydrolase</keyword>
<dbReference type="PROSITE" id="PS51160">
    <property type="entry name" value="ACYLPHOSPHATASE_3"/>
    <property type="match status" value="1"/>
</dbReference>
<accession>A0A7C5L341</accession>
<dbReference type="Pfam" id="PF01300">
    <property type="entry name" value="Sua5_yciO_yrdC"/>
    <property type="match status" value="1"/>
</dbReference>
<dbReference type="EC" id="3.6.1.7" evidence="1"/>
<dbReference type="InterPro" id="IPR036046">
    <property type="entry name" value="Acylphosphatase-like_dom_sf"/>
</dbReference>
<feature type="domain" description="Acylphosphatase-like" evidence="2">
    <location>
        <begin position="3"/>
        <end position="89"/>
    </location>
</feature>
<dbReference type="GO" id="GO:0003725">
    <property type="term" value="F:double-stranded RNA binding"/>
    <property type="evidence" value="ECO:0007669"/>
    <property type="project" value="InterPro"/>
</dbReference>
<proteinExistence type="predicted"/>
<comment type="catalytic activity">
    <reaction evidence="1">
        <text>an acyl phosphate + H2O = a carboxylate + phosphate + H(+)</text>
        <dbReference type="Rhea" id="RHEA:14965"/>
        <dbReference type="ChEBI" id="CHEBI:15377"/>
        <dbReference type="ChEBI" id="CHEBI:15378"/>
        <dbReference type="ChEBI" id="CHEBI:29067"/>
        <dbReference type="ChEBI" id="CHEBI:43474"/>
        <dbReference type="ChEBI" id="CHEBI:59918"/>
        <dbReference type="EC" id="3.6.1.7"/>
    </reaction>
</comment>
<dbReference type="Gene3D" id="3.30.110.120">
    <property type="match status" value="1"/>
</dbReference>
<evidence type="ECO:0000256" key="1">
    <source>
        <dbReference type="PROSITE-ProRule" id="PRU00520"/>
    </source>
</evidence>